<keyword evidence="3" id="KW-1185">Reference proteome</keyword>
<accession>A0A9P0HS31</accession>
<dbReference type="Gene3D" id="3.90.1200.10">
    <property type="match status" value="1"/>
</dbReference>
<evidence type="ECO:0000313" key="3">
    <source>
        <dbReference type="Proteomes" id="UP001152798"/>
    </source>
</evidence>
<dbReference type="Proteomes" id="UP001152798">
    <property type="component" value="Chromosome 7"/>
</dbReference>
<dbReference type="InterPro" id="IPR011009">
    <property type="entry name" value="Kinase-like_dom_sf"/>
</dbReference>
<dbReference type="InterPro" id="IPR015897">
    <property type="entry name" value="CHK_kinase-like"/>
</dbReference>
<dbReference type="PANTHER" id="PTHR11012">
    <property type="entry name" value="PROTEIN KINASE-LIKE DOMAIN-CONTAINING"/>
    <property type="match status" value="1"/>
</dbReference>
<protein>
    <recommendedName>
        <fullName evidence="1">CHK kinase-like domain-containing protein</fullName>
    </recommendedName>
</protein>
<dbReference type="SUPFAM" id="SSF56112">
    <property type="entry name" value="Protein kinase-like (PK-like)"/>
    <property type="match status" value="1"/>
</dbReference>
<dbReference type="PANTHER" id="PTHR11012:SF56">
    <property type="entry name" value="CHK KINASE-LIKE DOMAIN-CONTAINING PROTEIN-RELATED"/>
    <property type="match status" value="1"/>
</dbReference>
<evidence type="ECO:0000259" key="1">
    <source>
        <dbReference type="SMART" id="SM00587"/>
    </source>
</evidence>
<dbReference type="Pfam" id="PF02958">
    <property type="entry name" value="EcKL"/>
    <property type="match status" value="1"/>
</dbReference>
<proteinExistence type="predicted"/>
<dbReference type="EMBL" id="OV725083">
    <property type="protein sequence ID" value="CAH1406804.1"/>
    <property type="molecule type" value="Genomic_DNA"/>
</dbReference>
<name>A0A9P0HS31_NEZVI</name>
<dbReference type="InterPro" id="IPR004119">
    <property type="entry name" value="EcKL"/>
</dbReference>
<dbReference type="OrthoDB" id="6595282at2759"/>
<reference evidence="2" key="1">
    <citation type="submission" date="2022-01" db="EMBL/GenBank/DDBJ databases">
        <authorList>
            <person name="King R."/>
        </authorList>
    </citation>
    <scope>NUCLEOTIDE SEQUENCE</scope>
</reference>
<organism evidence="2 3">
    <name type="scientific">Nezara viridula</name>
    <name type="common">Southern green stink bug</name>
    <name type="synonym">Cimex viridulus</name>
    <dbReference type="NCBI Taxonomy" id="85310"/>
    <lineage>
        <taxon>Eukaryota</taxon>
        <taxon>Metazoa</taxon>
        <taxon>Ecdysozoa</taxon>
        <taxon>Arthropoda</taxon>
        <taxon>Hexapoda</taxon>
        <taxon>Insecta</taxon>
        <taxon>Pterygota</taxon>
        <taxon>Neoptera</taxon>
        <taxon>Paraneoptera</taxon>
        <taxon>Hemiptera</taxon>
        <taxon>Heteroptera</taxon>
        <taxon>Panheteroptera</taxon>
        <taxon>Pentatomomorpha</taxon>
        <taxon>Pentatomoidea</taxon>
        <taxon>Pentatomidae</taxon>
        <taxon>Pentatominae</taxon>
        <taxon>Nezara</taxon>
    </lineage>
</organism>
<dbReference type="AlphaFoldDB" id="A0A9P0HS31"/>
<evidence type="ECO:0000313" key="2">
    <source>
        <dbReference type="EMBL" id="CAH1406804.1"/>
    </source>
</evidence>
<feature type="domain" description="CHK kinase-like" evidence="1">
    <location>
        <begin position="123"/>
        <end position="317"/>
    </location>
</feature>
<gene>
    <name evidence="2" type="ORF">NEZAVI_LOCUS14664</name>
</gene>
<dbReference type="SMART" id="SM00587">
    <property type="entry name" value="CHK"/>
    <property type="match status" value="1"/>
</dbReference>
<sequence>MNKEVLEVVLKKLDKESKIASIIDLQSVPALPKGENYTSTILRITLKVVLGNGRQAKKSFIMKQMITEGESGELIKQINAAKIESQIYSVVHKQMSYLMEEFEDTDESLWCKFIHYDPQSYSILLEDLKASGYSLVPRQKGLDLDHAILVLRGLGKYHGMAKVVEQRGTISKDDYKPYMLFTDLKLVKSFLYASISNLSKIMKNSWGPEWEDTANKLKIPFEPFAAKWMSMGTVYTETNFTVLNHGDCWSNNMMFKYDFQKRPIGVKFLDYQIPHYNTPCIDLTYFIYLGIQPPVRRSNYELLLKTYHDSLVRSLDKFGFTGTKPTLEEITDTMKRLEFFGLAFFSILYPSLTCTSTEAFDIEKVLTTEGEEGFNEDVLREPGMIEKLGPDIIDFVERHISGLNQS</sequence>